<gene>
    <name evidence="11 13" type="primary">ubiA</name>
    <name evidence="13" type="ORF">M3P05_07330</name>
</gene>
<evidence type="ECO:0000256" key="5">
    <source>
        <dbReference type="ARBA" id="ARBA00022519"/>
    </source>
</evidence>
<dbReference type="PROSITE" id="PS00943">
    <property type="entry name" value="UBIA"/>
    <property type="match status" value="1"/>
</dbReference>
<dbReference type="Gene3D" id="1.20.120.1780">
    <property type="entry name" value="UbiA prenyltransferase"/>
    <property type="match status" value="1"/>
</dbReference>
<evidence type="ECO:0000256" key="1">
    <source>
        <dbReference type="ARBA" id="ARBA00001946"/>
    </source>
</evidence>
<comment type="similarity">
    <text evidence="3 11">Belongs to the UbiA prenyltransferase family.</text>
</comment>
<evidence type="ECO:0000256" key="3">
    <source>
        <dbReference type="ARBA" id="ARBA00005985"/>
    </source>
</evidence>
<evidence type="ECO:0000256" key="8">
    <source>
        <dbReference type="ARBA" id="ARBA00022692"/>
    </source>
</evidence>
<dbReference type="Proteomes" id="UP001203338">
    <property type="component" value="Unassembled WGS sequence"/>
</dbReference>
<feature type="transmembrane region" description="Helical" evidence="11">
    <location>
        <begin position="172"/>
        <end position="188"/>
    </location>
</feature>
<accession>A0ABT0PEF1</accession>
<feature type="transmembrane region" description="Helical" evidence="11">
    <location>
        <begin position="96"/>
        <end position="116"/>
    </location>
</feature>
<protein>
    <recommendedName>
        <fullName evidence="11 12">4-hydroxybenzoate octaprenyltransferase</fullName>
        <ecNumber evidence="11 12">2.5.1.39</ecNumber>
    </recommendedName>
    <alternativeName>
        <fullName evidence="11">4-HB polyprenyltransferase</fullName>
    </alternativeName>
</protein>
<evidence type="ECO:0000256" key="6">
    <source>
        <dbReference type="ARBA" id="ARBA00022679"/>
    </source>
</evidence>
<evidence type="ECO:0000256" key="11">
    <source>
        <dbReference type="HAMAP-Rule" id="MF_01635"/>
    </source>
</evidence>
<keyword evidence="14" id="KW-1185">Reference proteome</keyword>
<dbReference type="PANTHER" id="PTHR11048">
    <property type="entry name" value="PRENYLTRANSFERASES"/>
    <property type="match status" value="1"/>
</dbReference>
<keyword evidence="11" id="KW-0460">Magnesium</keyword>
<evidence type="ECO:0000313" key="13">
    <source>
        <dbReference type="EMBL" id="MCL6269750.1"/>
    </source>
</evidence>
<keyword evidence="10 11" id="KW-0472">Membrane</keyword>
<keyword evidence="6 11" id="KW-0808">Transferase</keyword>
<name>A0ABT0PEF1_9GAMM</name>
<keyword evidence="4 11" id="KW-1003">Cell membrane</keyword>
<dbReference type="GO" id="GO:0008412">
    <property type="term" value="F:4-hydroxybenzoate polyprenyltransferase activity"/>
    <property type="evidence" value="ECO:0007669"/>
    <property type="project" value="UniProtKB-EC"/>
</dbReference>
<feature type="transmembrane region" description="Helical" evidence="11">
    <location>
        <begin position="54"/>
        <end position="75"/>
    </location>
</feature>
<comment type="caution">
    <text evidence="13">The sequence shown here is derived from an EMBL/GenBank/DDBJ whole genome shotgun (WGS) entry which is preliminary data.</text>
</comment>
<dbReference type="InterPro" id="IPR000537">
    <property type="entry name" value="UbiA_prenyltransferase"/>
</dbReference>
<feature type="transmembrane region" description="Helical" evidence="11">
    <location>
        <begin position="273"/>
        <end position="290"/>
    </location>
</feature>
<comment type="function">
    <text evidence="11">Catalyzes the prenylation of para-hydroxybenzoate (PHB) with an all-trans polyprenyl group. Mediates the second step in the final reaction sequence of ubiquinone-8 (UQ-8) biosynthesis, which is the condensation of the polyisoprenoid side chain with PHB, generating the first membrane-bound Q intermediate 3-octaprenyl-4-hydroxybenzoate.</text>
</comment>
<dbReference type="InterPro" id="IPR044878">
    <property type="entry name" value="UbiA_sf"/>
</dbReference>
<keyword evidence="7 11" id="KW-0831">Ubiquinone biosynthesis</keyword>
<dbReference type="CDD" id="cd13959">
    <property type="entry name" value="PT_UbiA_COQ2"/>
    <property type="match status" value="1"/>
</dbReference>
<evidence type="ECO:0000256" key="4">
    <source>
        <dbReference type="ARBA" id="ARBA00022475"/>
    </source>
</evidence>
<dbReference type="NCBIfam" id="TIGR01474">
    <property type="entry name" value="ubiA_proteo"/>
    <property type="match status" value="1"/>
</dbReference>
<dbReference type="InterPro" id="IPR030470">
    <property type="entry name" value="UbiA_prenylTrfase_CS"/>
</dbReference>
<evidence type="ECO:0000313" key="14">
    <source>
        <dbReference type="Proteomes" id="UP001203338"/>
    </source>
</evidence>
<feature type="transmembrane region" description="Helical" evidence="11">
    <location>
        <begin position="149"/>
        <end position="166"/>
    </location>
</feature>
<evidence type="ECO:0000256" key="7">
    <source>
        <dbReference type="ARBA" id="ARBA00022688"/>
    </source>
</evidence>
<dbReference type="Pfam" id="PF01040">
    <property type="entry name" value="UbiA"/>
    <property type="match status" value="1"/>
</dbReference>
<organism evidence="13 14">
    <name type="scientific">Parendozoicomonas callyspongiae</name>
    <dbReference type="NCBI Taxonomy" id="2942213"/>
    <lineage>
        <taxon>Bacteria</taxon>
        <taxon>Pseudomonadati</taxon>
        <taxon>Pseudomonadota</taxon>
        <taxon>Gammaproteobacteria</taxon>
        <taxon>Oceanospirillales</taxon>
        <taxon>Endozoicomonadaceae</taxon>
        <taxon>Parendozoicomonas</taxon>
    </lineage>
</organism>
<comment type="subcellular location">
    <subcellularLocation>
        <location evidence="11">Cell inner membrane</location>
        <topology evidence="11">Multi-pass membrane protein</topology>
    </subcellularLocation>
    <subcellularLocation>
        <location evidence="2">Membrane</location>
        <topology evidence="2">Multi-pass membrane protein</topology>
    </subcellularLocation>
</comment>
<dbReference type="HAMAP" id="MF_01635">
    <property type="entry name" value="UbiA"/>
    <property type="match status" value="1"/>
</dbReference>
<dbReference type="InterPro" id="IPR006370">
    <property type="entry name" value="HB_polyprenyltransferase-like"/>
</dbReference>
<dbReference type="PANTHER" id="PTHR11048:SF28">
    <property type="entry name" value="4-HYDROXYBENZOATE POLYPRENYLTRANSFERASE, MITOCHONDRIAL"/>
    <property type="match status" value="1"/>
</dbReference>
<keyword evidence="8 11" id="KW-0812">Transmembrane</keyword>
<comment type="cofactor">
    <cofactor evidence="1 11">
        <name>Mg(2+)</name>
        <dbReference type="ChEBI" id="CHEBI:18420"/>
    </cofactor>
</comment>
<proteinExistence type="inferred from homology"/>
<reference evidence="13 14" key="1">
    <citation type="submission" date="2022-05" db="EMBL/GenBank/DDBJ databases">
        <authorList>
            <person name="Park J.-S."/>
        </authorList>
    </citation>
    <scope>NUCLEOTIDE SEQUENCE [LARGE SCALE GENOMIC DNA]</scope>
    <source>
        <strain evidence="13 14">2012CJ34-2</strain>
    </source>
</reference>
<evidence type="ECO:0000256" key="12">
    <source>
        <dbReference type="NCBIfam" id="TIGR01474"/>
    </source>
</evidence>
<dbReference type="EC" id="2.5.1.39" evidence="11 12"/>
<keyword evidence="9 11" id="KW-1133">Transmembrane helix</keyword>
<dbReference type="RefSeq" id="WP_249698832.1">
    <property type="nucleotide sequence ID" value="NZ_JAMFLX010000007.1"/>
</dbReference>
<keyword evidence="5 11" id="KW-0997">Cell inner membrane</keyword>
<dbReference type="EMBL" id="JAMFLX010000007">
    <property type="protein sequence ID" value="MCL6269750.1"/>
    <property type="molecule type" value="Genomic_DNA"/>
</dbReference>
<comment type="catalytic activity">
    <reaction evidence="11">
        <text>all-trans-octaprenyl diphosphate + 4-hydroxybenzoate = 4-hydroxy-3-(all-trans-octaprenyl)benzoate + diphosphate</text>
        <dbReference type="Rhea" id="RHEA:27782"/>
        <dbReference type="ChEBI" id="CHEBI:1617"/>
        <dbReference type="ChEBI" id="CHEBI:17879"/>
        <dbReference type="ChEBI" id="CHEBI:33019"/>
        <dbReference type="ChEBI" id="CHEBI:57711"/>
        <dbReference type="EC" id="2.5.1.39"/>
    </reaction>
</comment>
<sequence>MKGILNPTLFNQDRLNNYVQLTRLNRPIGIYLLLWPTLWALWLAADGWPEPELFVIFVLGTVLMRSAGCVINDFADRNFDAHVKRTKDRPMATGKVSEKEALILFAILILASFLLVLMTNPLTIALSFAGASLAATYPFMKRFTHWPQAVLGAAFAWGIPMAWAAQTNTVDPVVWALFLAFLLWTIAYDTQYAMVDRDDDLTIGIKSTAILFGEKDNVIIGLLQALTLLALLAAGMMTGLGTAYYLGVLFMSGSFIYQHTLTKDRDRDGCFKAFLSNHWAGLAVLIGIILDRCIL</sequence>
<feature type="transmembrane region" description="Helical" evidence="11">
    <location>
        <begin position="28"/>
        <end position="48"/>
    </location>
</feature>
<evidence type="ECO:0000256" key="10">
    <source>
        <dbReference type="ARBA" id="ARBA00023136"/>
    </source>
</evidence>
<dbReference type="Gene3D" id="1.10.357.140">
    <property type="entry name" value="UbiA prenyltransferase"/>
    <property type="match status" value="1"/>
</dbReference>
<dbReference type="InterPro" id="IPR039653">
    <property type="entry name" value="Prenyltransferase"/>
</dbReference>
<evidence type="ECO:0000256" key="2">
    <source>
        <dbReference type="ARBA" id="ARBA00004141"/>
    </source>
</evidence>
<evidence type="ECO:0000256" key="9">
    <source>
        <dbReference type="ARBA" id="ARBA00022989"/>
    </source>
</evidence>
<comment type="pathway">
    <text evidence="11">Cofactor biosynthesis; ubiquinone biosynthesis.</text>
</comment>